<evidence type="ECO:0000256" key="6">
    <source>
        <dbReference type="ARBA" id="ARBA00023186"/>
    </source>
</evidence>
<evidence type="ECO:0000256" key="1">
    <source>
        <dbReference type="ARBA" id="ARBA00000971"/>
    </source>
</evidence>
<dbReference type="SUPFAM" id="SSF54534">
    <property type="entry name" value="FKBP-like"/>
    <property type="match status" value="1"/>
</dbReference>
<dbReference type="InterPro" id="IPR046357">
    <property type="entry name" value="PPIase_dom_sf"/>
</dbReference>
<dbReference type="InterPro" id="IPR001179">
    <property type="entry name" value="PPIase_FKBP_dom"/>
</dbReference>
<dbReference type="EMBL" id="JAYLLN010000017">
    <property type="protein sequence ID" value="MEI5984944.1"/>
    <property type="molecule type" value="Genomic_DNA"/>
</dbReference>
<gene>
    <name evidence="13" type="ORF">VJ786_08515</name>
</gene>
<evidence type="ECO:0000256" key="5">
    <source>
        <dbReference type="ARBA" id="ARBA00023110"/>
    </source>
</evidence>
<dbReference type="Pfam" id="PF00254">
    <property type="entry name" value="FKBP_C"/>
    <property type="match status" value="1"/>
</dbReference>
<evidence type="ECO:0000256" key="10">
    <source>
        <dbReference type="RuleBase" id="RU003915"/>
    </source>
</evidence>
<comment type="caution">
    <text evidence="13">The sequence shown here is derived from an EMBL/GenBank/DDBJ whole genome shotgun (WGS) entry which is preliminary data.</text>
</comment>
<proteinExistence type="inferred from homology"/>
<organism evidence="13 14">
    <name type="scientific">Sphingobacterium tenebrionis</name>
    <dbReference type="NCBI Taxonomy" id="3111775"/>
    <lineage>
        <taxon>Bacteria</taxon>
        <taxon>Pseudomonadati</taxon>
        <taxon>Bacteroidota</taxon>
        <taxon>Sphingobacteriia</taxon>
        <taxon>Sphingobacteriales</taxon>
        <taxon>Sphingobacteriaceae</taxon>
        <taxon>Sphingobacterium</taxon>
    </lineage>
</organism>
<keyword evidence="5 9" id="KW-0697">Rotamase</keyword>
<evidence type="ECO:0000256" key="3">
    <source>
        <dbReference type="ARBA" id="ARBA00006577"/>
    </source>
</evidence>
<dbReference type="EC" id="5.2.1.8" evidence="10"/>
<dbReference type="PANTHER" id="PTHR47861:SF3">
    <property type="entry name" value="FKBP-TYPE PEPTIDYL-PROLYL CIS-TRANS ISOMERASE SLYD"/>
    <property type="match status" value="1"/>
</dbReference>
<evidence type="ECO:0000313" key="14">
    <source>
        <dbReference type="Proteomes" id="UP001363035"/>
    </source>
</evidence>
<evidence type="ECO:0000256" key="11">
    <source>
        <dbReference type="SAM" id="MobiDB-lite"/>
    </source>
</evidence>
<comment type="function">
    <text evidence="8">Also involved in hydrogenase metallocenter assembly, probably by participating in the nickel insertion step. This function in hydrogenase biosynthesis requires chaperone activity and the presence of the metal-binding domain, but not PPIase activity.</text>
</comment>
<evidence type="ECO:0000256" key="2">
    <source>
        <dbReference type="ARBA" id="ARBA00004496"/>
    </source>
</evidence>
<comment type="catalytic activity">
    <reaction evidence="1 9 10">
        <text>[protein]-peptidylproline (omega=180) = [protein]-peptidylproline (omega=0)</text>
        <dbReference type="Rhea" id="RHEA:16237"/>
        <dbReference type="Rhea" id="RHEA-COMP:10747"/>
        <dbReference type="Rhea" id="RHEA-COMP:10748"/>
        <dbReference type="ChEBI" id="CHEBI:83833"/>
        <dbReference type="ChEBI" id="CHEBI:83834"/>
        <dbReference type="EC" id="5.2.1.8"/>
    </reaction>
</comment>
<dbReference type="RefSeq" id="WP_099365837.1">
    <property type="nucleotide sequence ID" value="NZ_JAYLLN010000017.1"/>
</dbReference>
<dbReference type="PANTHER" id="PTHR47861">
    <property type="entry name" value="FKBP-TYPE PEPTIDYL-PROLYL CIS-TRANS ISOMERASE SLYD"/>
    <property type="match status" value="1"/>
</dbReference>
<name>A0ABU8I5E3_9SPHI</name>
<evidence type="ECO:0000256" key="7">
    <source>
        <dbReference type="ARBA" id="ARBA00023235"/>
    </source>
</evidence>
<evidence type="ECO:0000256" key="4">
    <source>
        <dbReference type="ARBA" id="ARBA00022490"/>
    </source>
</evidence>
<evidence type="ECO:0000313" key="13">
    <source>
        <dbReference type="EMBL" id="MEI5984944.1"/>
    </source>
</evidence>
<evidence type="ECO:0000259" key="12">
    <source>
        <dbReference type="PROSITE" id="PS50059"/>
    </source>
</evidence>
<evidence type="ECO:0000256" key="9">
    <source>
        <dbReference type="PROSITE-ProRule" id="PRU00277"/>
    </source>
</evidence>
<protein>
    <recommendedName>
        <fullName evidence="10">Peptidyl-prolyl cis-trans isomerase</fullName>
        <ecNumber evidence="10">5.2.1.8</ecNumber>
    </recommendedName>
</protein>
<evidence type="ECO:0000256" key="8">
    <source>
        <dbReference type="ARBA" id="ARBA00037071"/>
    </source>
</evidence>
<sequence>MAVENNNVVTLNYVLHTIEENGEKTFVEQTTTENPLTFLYGVGMMLPKFEENIAGLNAGDKLSFELEAADAYGERDDRAMAQLPADMFQEIGLPPVGEVIPLQDNQGNQFRAVVVEVTPEAVVADLNHPMAGKKLNFDIEILDTREATPEELSHGHAHGADGTEGHE</sequence>
<feature type="domain" description="PPIase FKBP-type" evidence="12">
    <location>
        <begin position="6"/>
        <end position="86"/>
    </location>
</feature>
<reference evidence="13 14" key="1">
    <citation type="submission" date="2024-01" db="EMBL/GenBank/DDBJ databases">
        <title>Sphingobacterium tenebrionis sp. nov., a novel endophyte isolated from tenebrio molitor intestines.</title>
        <authorList>
            <person name="Zhang C."/>
        </authorList>
    </citation>
    <scope>NUCLEOTIDE SEQUENCE [LARGE SCALE GENOMIC DNA]</scope>
    <source>
        <strain evidence="13 14">PU5-4</strain>
    </source>
</reference>
<keyword evidence="14" id="KW-1185">Reference proteome</keyword>
<dbReference type="PROSITE" id="PS50059">
    <property type="entry name" value="FKBP_PPIASE"/>
    <property type="match status" value="1"/>
</dbReference>
<feature type="region of interest" description="Disordered" evidence="11">
    <location>
        <begin position="147"/>
        <end position="167"/>
    </location>
</feature>
<dbReference type="Gene3D" id="3.10.50.40">
    <property type="match status" value="1"/>
</dbReference>
<comment type="similarity">
    <text evidence="3 10">Belongs to the FKBP-type PPIase family.</text>
</comment>
<accession>A0ABU8I5E3</accession>
<dbReference type="GO" id="GO:0016853">
    <property type="term" value="F:isomerase activity"/>
    <property type="evidence" value="ECO:0007669"/>
    <property type="project" value="UniProtKB-KW"/>
</dbReference>
<keyword evidence="4" id="KW-0963">Cytoplasm</keyword>
<keyword evidence="7 9" id="KW-0413">Isomerase</keyword>
<comment type="subcellular location">
    <subcellularLocation>
        <location evidence="2">Cytoplasm</location>
    </subcellularLocation>
</comment>
<keyword evidence="6" id="KW-0143">Chaperone</keyword>
<dbReference type="Proteomes" id="UP001363035">
    <property type="component" value="Unassembled WGS sequence"/>
</dbReference>